<feature type="non-terminal residue" evidence="1">
    <location>
        <position position="1"/>
    </location>
</feature>
<sequence length="157" mass="17115">KFLAVFLIVVLVTVCGLQSATPRLSNGNLMPIESYPWTVAVYTRFGNKTRYCSGAFITSSHVLTAAHCFGGKEKKGKKPAKITISYGSATPRQGTRMQVMGYYIHEDFGRLLNDIAILLLPVPVNVTQKSRPICLPESPSDVPGTRAIVTGWGTVKK</sequence>
<gene>
    <name evidence="1" type="ORF">HPB47_017695</name>
</gene>
<proteinExistence type="predicted"/>
<dbReference type="Proteomes" id="UP000805193">
    <property type="component" value="Unassembled WGS sequence"/>
</dbReference>
<reference evidence="1 2" key="1">
    <citation type="journal article" date="2020" name="Cell">
        <title>Large-Scale Comparative Analyses of Tick Genomes Elucidate Their Genetic Diversity and Vector Capacities.</title>
        <authorList>
            <consortium name="Tick Genome and Microbiome Consortium (TIGMIC)"/>
            <person name="Jia N."/>
            <person name="Wang J."/>
            <person name="Shi W."/>
            <person name="Du L."/>
            <person name="Sun Y."/>
            <person name="Zhan W."/>
            <person name="Jiang J.F."/>
            <person name="Wang Q."/>
            <person name="Zhang B."/>
            <person name="Ji P."/>
            <person name="Bell-Sakyi L."/>
            <person name="Cui X.M."/>
            <person name="Yuan T.T."/>
            <person name="Jiang B.G."/>
            <person name="Yang W.F."/>
            <person name="Lam T.T."/>
            <person name="Chang Q.C."/>
            <person name="Ding S.J."/>
            <person name="Wang X.J."/>
            <person name="Zhu J.G."/>
            <person name="Ruan X.D."/>
            <person name="Zhao L."/>
            <person name="Wei J.T."/>
            <person name="Ye R.Z."/>
            <person name="Que T.C."/>
            <person name="Du C.H."/>
            <person name="Zhou Y.H."/>
            <person name="Cheng J.X."/>
            <person name="Dai P.F."/>
            <person name="Guo W.B."/>
            <person name="Han X.H."/>
            <person name="Huang E.J."/>
            <person name="Li L.F."/>
            <person name="Wei W."/>
            <person name="Gao Y.C."/>
            <person name="Liu J.Z."/>
            <person name="Shao H.Z."/>
            <person name="Wang X."/>
            <person name="Wang C.C."/>
            <person name="Yang T.C."/>
            <person name="Huo Q.B."/>
            <person name="Li W."/>
            <person name="Chen H.Y."/>
            <person name="Chen S.E."/>
            <person name="Zhou L.G."/>
            <person name="Ni X.B."/>
            <person name="Tian J.H."/>
            <person name="Sheng Y."/>
            <person name="Liu T."/>
            <person name="Pan Y.S."/>
            <person name="Xia L.Y."/>
            <person name="Li J."/>
            <person name="Zhao F."/>
            <person name="Cao W.C."/>
        </authorList>
    </citation>
    <scope>NUCLEOTIDE SEQUENCE [LARGE SCALE GENOMIC DNA]</scope>
    <source>
        <strain evidence="1">Iper-2018</strain>
    </source>
</reference>
<protein>
    <submittedName>
        <fullName evidence="1">Uncharacterized protein</fullName>
    </submittedName>
</protein>
<accession>A0AC60QMP4</accession>
<comment type="caution">
    <text evidence="1">The sequence shown here is derived from an EMBL/GenBank/DDBJ whole genome shotgun (WGS) entry which is preliminary data.</text>
</comment>
<evidence type="ECO:0000313" key="1">
    <source>
        <dbReference type="EMBL" id="KAG0436919.1"/>
    </source>
</evidence>
<feature type="non-terminal residue" evidence="1">
    <location>
        <position position="157"/>
    </location>
</feature>
<dbReference type="EMBL" id="JABSTQ010006639">
    <property type="protein sequence ID" value="KAG0436919.1"/>
    <property type="molecule type" value="Genomic_DNA"/>
</dbReference>
<organism evidence="1 2">
    <name type="scientific">Ixodes persulcatus</name>
    <name type="common">Taiga tick</name>
    <dbReference type="NCBI Taxonomy" id="34615"/>
    <lineage>
        <taxon>Eukaryota</taxon>
        <taxon>Metazoa</taxon>
        <taxon>Ecdysozoa</taxon>
        <taxon>Arthropoda</taxon>
        <taxon>Chelicerata</taxon>
        <taxon>Arachnida</taxon>
        <taxon>Acari</taxon>
        <taxon>Parasitiformes</taxon>
        <taxon>Ixodida</taxon>
        <taxon>Ixodoidea</taxon>
        <taxon>Ixodidae</taxon>
        <taxon>Ixodinae</taxon>
        <taxon>Ixodes</taxon>
    </lineage>
</organism>
<evidence type="ECO:0000313" key="2">
    <source>
        <dbReference type="Proteomes" id="UP000805193"/>
    </source>
</evidence>
<name>A0AC60QMP4_IXOPE</name>
<keyword evidence="2" id="KW-1185">Reference proteome</keyword>